<dbReference type="EMBL" id="FNAB01000012">
    <property type="protein sequence ID" value="SDE22735.1"/>
    <property type="molecule type" value="Genomic_DNA"/>
</dbReference>
<dbReference type="Gene3D" id="1.10.10.10">
    <property type="entry name" value="Winged helix-like DNA-binding domain superfamily/Winged helix DNA-binding domain"/>
    <property type="match status" value="1"/>
</dbReference>
<reference evidence="2 3" key="1">
    <citation type="submission" date="2016-10" db="EMBL/GenBank/DDBJ databases">
        <authorList>
            <person name="de Groot N.N."/>
        </authorList>
    </citation>
    <scope>NUCLEOTIDE SEQUENCE [LARGE SCALE GENOMIC DNA]</scope>
    <source>
        <strain evidence="2 3">JCM 11308</strain>
    </source>
</reference>
<evidence type="ECO:0000313" key="2">
    <source>
        <dbReference type="EMBL" id="SDE22735.1"/>
    </source>
</evidence>
<keyword evidence="3" id="KW-1185">Reference proteome</keyword>
<dbReference type="SUPFAM" id="SSF88659">
    <property type="entry name" value="Sigma3 and sigma4 domains of RNA polymerase sigma factors"/>
    <property type="match status" value="1"/>
</dbReference>
<dbReference type="InterPro" id="IPR000943">
    <property type="entry name" value="RNA_pol_sigma70"/>
</dbReference>
<dbReference type="CDD" id="cd06171">
    <property type="entry name" value="Sigma70_r4"/>
    <property type="match status" value="1"/>
</dbReference>
<proteinExistence type="predicted"/>
<accession>A0A1G7B908</accession>
<evidence type="ECO:0000313" key="3">
    <source>
        <dbReference type="Proteomes" id="UP000199417"/>
    </source>
</evidence>
<dbReference type="STRING" id="168276.SAMN05444580_112100"/>
<dbReference type="Proteomes" id="UP000199417">
    <property type="component" value="Unassembled WGS sequence"/>
</dbReference>
<dbReference type="InterPro" id="IPR036388">
    <property type="entry name" value="WH-like_DNA-bd_sf"/>
</dbReference>
<dbReference type="InterPro" id="IPR013324">
    <property type="entry name" value="RNA_pol_sigma_r3/r4-like"/>
</dbReference>
<sequence>MPNSDTAVVLDAKTADVIARLVDDLTILAGWRKLRGAEGKSLLSVDIEDGAPPELEDLAARISALTAADLPDAVGPADAIAELEEIFAVLDERERFVLRERFLAPEPKTLAELGSEFGVTRERARQIEVKVKRHLEGRFGFGTAVGNLLASLRVEIQPVAALDRLIDQHPEIAVPVPSVGVPLWLVLDRLDDYFEVTDGWAAAPGVAEAKAQTRALLEEFESPNGVVELVVLAESSALSSDELVRWLTWCGYALLGGRILTRVRNTGDHAAAILEVLGEPTPLDELVAAMACGRNPRSVANVLGGDDRFVRADRATWALAEWGVEEYTTIRNLIARELDAHDGEMPLSALVTQVAGKFDVSASSVQAYAASGDFEVRQGNVRRRSTRGVPQKTPEQTRRLYRHGDIWRLSLKVTSEHLRGSGFTVPAALAGIVGCGYGEVVEYESRLGTHAIRWKNLQPASGTVRRFLDDLGVGEGEYVFLEFHSDRRFDVRRAAVADPTGAPLRRALAAVGRPDANSLPDDEVVLALAEAIGRAGEDRPRRVLSGFRARGEEEIVELLEQAWVPAG</sequence>
<dbReference type="PRINTS" id="PR00046">
    <property type="entry name" value="SIGMA70FCT"/>
</dbReference>
<gene>
    <name evidence="2" type="ORF">SAMN05444580_112100</name>
</gene>
<name>A0A1G7B908_9NOCA</name>
<dbReference type="GO" id="GO:0003700">
    <property type="term" value="F:DNA-binding transcription factor activity"/>
    <property type="evidence" value="ECO:0007669"/>
    <property type="project" value="InterPro"/>
</dbReference>
<feature type="domain" description="RNA polymerase sigma-70" evidence="1">
    <location>
        <begin position="109"/>
        <end position="135"/>
    </location>
</feature>
<dbReference type="Pfam" id="PF04545">
    <property type="entry name" value="Sigma70_r4"/>
    <property type="match status" value="1"/>
</dbReference>
<dbReference type="InterPro" id="IPR007630">
    <property type="entry name" value="RNA_pol_sigma70_r4"/>
</dbReference>
<dbReference type="AlphaFoldDB" id="A0A1G7B908"/>
<organism evidence="2 3">
    <name type="scientific">Rhodococcus tukisamuensis</name>
    <dbReference type="NCBI Taxonomy" id="168276"/>
    <lineage>
        <taxon>Bacteria</taxon>
        <taxon>Bacillati</taxon>
        <taxon>Actinomycetota</taxon>
        <taxon>Actinomycetes</taxon>
        <taxon>Mycobacteriales</taxon>
        <taxon>Nocardiaceae</taxon>
        <taxon>Rhodococcus</taxon>
    </lineage>
</organism>
<dbReference type="PROSITE" id="PS00716">
    <property type="entry name" value="SIGMA70_2"/>
    <property type="match status" value="1"/>
</dbReference>
<evidence type="ECO:0000259" key="1">
    <source>
        <dbReference type="PROSITE" id="PS00716"/>
    </source>
</evidence>
<dbReference type="GO" id="GO:0006352">
    <property type="term" value="P:DNA-templated transcription initiation"/>
    <property type="evidence" value="ECO:0007669"/>
    <property type="project" value="InterPro"/>
</dbReference>
<protein>
    <submittedName>
        <fullName evidence="2">Sigma-70, region 4</fullName>
    </submittedName>
</protein>
<dbReference type="RefSeq" id="WP_092776331.1">
    <property type="nucleotide sequence ID" value="NZ_FNAB01000012.1"/>
</dbReference>